<evidence type="ECO:0000313" key="2">
    <source>
        <dbReference type="EMBL" id="SNX35480.1"/>
    </source>
</evidence>
<sequence length="99" mass="11060">MMYYAVLILCIAVATEAFVCEEDYCDKTPCETIEGCEDRNGFVREKGSFCGCCDICVIKLDVGDFCIPNTEEPMGFIRTTECGDGLICDPAEWECIRVE</sequence>
<accession>A0A4Q8K7R9</accession>
<dbReference type="GO" id="GO:0030414">
    <property type="term" value="F:peptidase inhibitor activity"/>
    <property type="evidence" value="ECO:0007669"/>
    <property type="project" value="InterPro"/>
</dbReference>
<dbReference type="Pfam" id="PF12190">
    <property type="entry name" value="amfpi-1"/>
    <property type="match status" value="1"/>
</dbReference>
<proteinExistence type="predicted"/>
<organism evidence="2">
    <name type="scientific">Liphistius sp. SGP-2016</name>
    <dbReference type="NCBI Taxonomy" id="1905180"/>
    <lineage>
        <taxon>Eukaryota</taxon>
        <taxon>Metazoa</taxon>
        <taxon>Ecdysozoa</taxon>
        <taxon>Arthropoda</taxon>
        <taxon>Chelicerata</taxon>
        <taxon>Arachnida</taxon>
        <taxon>Araneae</taxon>
        <taxon>Mesothelae</taxon>
        <taxon>Liphistiidae</taxon>
        <taxon>Liphistius</taxon>
    </lineage>
</organism>
<feature type="signal peptide" evidence="1">
    <location>
        <begin position="1"/>
        <end position="17"/>
    </location>
</feature>
<reference evidence="2" key="2">
    <citation type="submission" date="2019-05" db="EMBL/GenBank/DDBJ databases">
        <title>Unravelling the molecular evolution of spider venoms.</title>
        <authorList>
            <person name="Pineda S."/>
        </authorList>
    </citation>
    <scope>NUCLEOTIDE SEQUENCE</scope>
</reference>
<evidence type="ECO:0000256" key="1">
    <source>
        <dbReference type="SAM" id="SignalP"/>
    </source>
</evidence>
<dbReference type="AlphaFoldDB" id="A0A4Q8K7R9"/>
<dbReference type="EMBL" id="HAHL01000264">
    <property type="protein sequence ID" value="SNX35112.1"/>
    <property type="molecule type" value="Transcribed_RNA"/>
</dbReference>
<keyword evidence="1" id="KW-0732">Signal</keyword>
<name>A0A4Q8K7R9_9ARAC</name>
<feature type="chain" id="PRO_5036120162" evidence="1">
    <location>
        <begin position="18"/>
        <end position="99"/>
    </location>
</feature>
<dbReference type="Gene3D" id="2.10.80.20">
    <property type="match status" value="1"/>
</dbReference>
<dbReference type="InterPro" id="IPR053741">
    <property type="entry name" value="Ser_Fungal_Prot_Inhib_sf"/>
</dbReference>
<protein>
    <submittedName>
        <fullName evidence="2">U106-Liphistoxin-Lsp1a_1</fullName>
    </submittedName>
</protein>
<reference evidence="2" key="1">
    <citation type="submission" date="2017-05" db="EMBL/GenBank/DDBJ databases">
        <authorList>
            <person name="QRISCLOUD D."/>
        </authorList>
    </citation>
    <scope>NUCLEOTIDE SEQUENCE</scope>
</reference>
<dbReference type="InterPro" id="IPR021066">
    <property type="entry name" value="FPI1"/>
</dbReference>
<dbReference type="EMBL" id="HAHL01000325">
    <property type="protein sequence ID" value="SNX35480.1"/>
    <property type="molecule type" value="Transcribed_RNA"/>
</dbReference>